<dbReference type="OrthoDB" id="501320at2"/>
<evidence type="ECO:0000256" key="2">
    <source>
        <dbReference type="ARBA" id="ARBA00022448"/>
    </source>
</evidence>
<reference evidence="6 7" key="1">
    <citation type="journal article" date="2013" name="Genome Announc.">
        <title>Whole-Genome Sequence of the Clinical Strain Corynebacterium argentoratense DSM 44202, Isolated from a Human Throat Specimen.</title>
        <authorList>
            <person name="Bomholt C."/>
            <person name="Glaub A."/>
            <person name="Gravermann K."/>
            <person name="Albersmeier A."/>
            <person name="Brinkrolf K."/>
            <person name="Ruckert C."/>
            <person name="Tauch A."/>
        </authorList>
    </citation>
    <scope>NUCLEOTIDE SEQUENCE [LARGE SCALE GENOMIC DNA]</scope>
    <source>
        <strain evidence="6">DSM 44202</strain>
    </source>
</reference>
<evidence type="ECO:0000256" key="3">
    <source>
        <dbReference type="ARBA" id="ARBA00022741"/>
    </source>
</evidence>
<keyword evidence="2" id="KW-0813">Transport</keyword>
<dbReference type="KEGG" id="caz:CARG_03600"/>
<dbReference type="AlphaFoldDB" id="U3GU61"/>
<dbReference type="InterPro" id="IPR015856">
    <property type="entry name" value="ABC_transpr_CbiO/EcfA_su"/>
</dbReference>
<keyword evidence="3" id="KW-0547">Nucleotide-binding</keyword>
<dbReference type="GeneID" id="78249531"/>
<accession>U3GU61</accession>
<dbReference type="RefSeq" id="WP_020976021.1">
    <property type="nucleotide sequence ID" value="NC_022198.1"/>
</dbReference>
<dbReference type="InterPro" id="IPR050095">
    <property type="entry name" value="ECF_ABC_transporter_ATP-bd"/>
</dbReference>
<proteinExistence type="inferred from homology"/>
<dbReference type="SMART" id="SM00382">
    <property type="entry name" value="AAA"/>
    <property type="match status" value="2"/>
</dbReference>
<dbReference type="GO" id="GO:0042626">
    <property type="term" value="F:ATPase-coupled transmembrane transporter activity"/>
    <property type="evidence" value="ECO:0007669"/>
    <property type="project" value="TreeGrafter"/>
</dbReference>
<protein>
    <recommendedName>
        <fullName evidence="5">ABC transporter domain-containing protein</fullName>
    </recommendedName>
</protein>
<dbReference type="HOGENOM" id="CLU_000604_86_7_11"/>
<keyword evidence="7" id="KW-1185">Reference proteome</keyword>
<dbReference type="PANTHER" id="PTHR43553">
    <property type="entry name" value="HEAVY METAL TRANSPORTER"/>
    <property type="match status" value="1"/>
</dbReference>
<feature type="domain" description="ABC transporter" evidence="5">
    <location>
        <begin position="281"/>
        <end position="532"/>
    </location>
</feature>
<dbReference type="SUPFAM" id="SSF52540">
    <property type="entry name" value="P-loop containing nucleoside triphosphate hydrolases"/>
    <property type="match status" value="2"/>
</dbReference>
<evidence type="ECO:0000256" key="4">
    <source>
        <dbReference type="ARBA" id="ARBA00022840"/>
    </source>
</evidence>
<comment type="similarity">
    <text evidence="1">Belongs to the ABC transporter superfamily.</text>
</comment>
<name>U3GU61_9CORY</name>
<evidence type="ECO:0000313" key="7">
    <source>
        <dbReference type="Proteomes" id="UP000016943"/>
    </source>
</evidence>
<dbReference type="GO" id="GO:0005524">
    <property type="term" value="F:ATP binding"/>
    <property type="evidence" value="ECO:0007669"/>
    <property type="project" value="UniProtKB-KW"/>
</dbReference>
<dbReference type="PROSITE" id="PS50893">
    <property type="entry name" value="ABC_TRANSPORTER_2"/>
    <property type="match status" value="2"/>
</dbReference>
<dbReference type="STRING" id="1348662.CARG_03600"/>
<keyword evidence="4" id="KW-0067">ATP-binding</keyword>
<feature type="domain" description="ABC transporter" evidence="5">
    <location>
        <begin position="5"/>
        <end position="237"/>
    </location>
</feature>
<evidence type="ECO:0000313" key="6">
    <source>
        <dbReference type="EMBL" id="AGU14869.1"/>
    </source>
</evidence>
<dbReference type="eggNOG" id="COG1122">
    <property type="taxonomic scope" value="Bacteria"/>
</dbReference>
<dbReference type="GO" id="GO:0043190">
    <property type="term" value="C:ATP-binding cassette (ABC) transporter complex"/>
    <property type="evidence" value="ECO:0007669"/>
    <property type="project" value="TreeGrafter"/>
</dbReference>
<dbReference type="EMBL" id="CP006365">
    <property type="protein sequence ID" value="AGU14869.1"/>
    <property type="molecule type" value="Genomic_DNA"/>
</dbReference>
<dbReference type="InterPro" id="IPR027417">
    <property type="entry name" value="P-loop_NTPase"/>
</dbReference>
<dbReference type="PROSITE" id="PS00211">
    <property type="entry name" value="ABC_TRANSPORTER_1"/>
    <property type="match status" value="2"/>
</dbReference>
<gene>
    <name evidence="6" type="ORF">CARG_03600</name>
</gene>
<dbReference type="InterPro" id="IPR003593">
    <property type="entry name" value="AAA+_ATPase"/>
</dbReference>
<dbReference type="CDD" id="cd03225">
    <property type="entry name" value="ABC_cobalt_CbiO_domain1"/>
    <property type="match status" value="2"/>
</dbReference>
<dbReference type="InterPro" id="IPR017871">
    <property type="entry name" value="ABC_transporter-like_CS"/>
</dbReference>
<dbReference type="Gene3D" id="3.40.50.300">
    <property type="entry name" value="P-loop containing nucleotide triphosphate hydrolases"/>
    <property type="match status" value="2"/>
</dbReference>
<dbReference type="PANTHER" id="PTHR43553:SF24">
    <property type="entry name" value="ENERGY-COUPLING FACTOR TRANSPORTER ATP-BINDING PROTEIN ECFA1"/>
    <property type="match status" value="1"/>
</dbReference>
<sequence>MGDRIVARGLGFRHSTRKQFAFRGVNIDIPAGQRVLLVGASGVGKSTLLAAVAGVLGPDEGEFEGQLTVGDQPPAPGRVGMVLQDPDSQVMYARVGDDVAFGCENMGVAREEIWRRVPEALSMVGLDLPLDHPTSELSGGQKQRLALAGVIAMQPDVIVLDEPTANVDPEGTRDLLAAVQRCVDATGATLLVVEHRVDIWAPQVDRVIVLGRSDDDAAESNGAGAVVADGSPEDVLVGSSEFLRRIGIWVPEAYDENRGDDAGMPVVHEQSAGDMKEQPVLQARGLVTGWAIDAPMGTVVQCSTARCSSDTSGLDLEVFAGSSTVITGVNGVGKTTLALTLAGLLEPLAGTIQVKEYKRPPQQWSSRALARRIGFVFQDPEHQFMAPTVREELLLAAASQTLPPDGLARFFGQFGGVKSYLKRLDGQHRVAAEAEAASLLERLRLEQLQHANPFTLSGGQKRRLSVATALMAKPSIVILDEPTFGQDRRTFFELVELLRDLTRAGSAVISITHDPLFIELMGDQRWNLEAAR</sequence>
<organism evidence="6 7">
    <name type="scientific">Corynebacterium argentoratense DSM 44202</name>
    <dbReference type="NCBI Taxonomy" id="1348662"/>
    <lineage>
        <taxon>Bacteria</taxon>
        <taxon>Bacillati</taxon>
        <taxon>Actinomycetota</taxon>
        <taxon>Actinomycetes</taxon>
        <taxon>Mycobacteriales</taxon>
        <taxon>Corynebacteriaceae</taxon>
        <taxon>Corynebacterium</taxon>
    </lineage>
</organism>
<dbReference type="Proteomes" id="UP000016943">
    <property type="component" value="Chromosome"/>
</dbReference>
<dbReference type="InterPro" id="IPR003439">
    <property type="entry name" value="ABC_transporter-like_ATP-bd"/>
</dbReference>
<evidence type="ECO:0000256" key="1">
    <source>
        <dbReference type="ARBA" id="ARBA00005417"/>
    </source>
</evidence>
<dbReference type="PATRIC" id="fig|1348662.3.peg.706"/>
<dbReference type="Pfam" id="PF00005">
    <property type="entry name" value="ABC_tran"/>
    <property type="match status" value="2"/>
</dbReference>
<dbReference type="GO" id="GO:0016887">
    <property type="term" value="F:ATP hydrolysis activity"/>
    <property type="evidence" value="ECO:0007669"/>
    <property type="project" value="InterPro"/>
</dbReference>
<evidence type="ECO:0000259" key="5">
    <source>
        <dbReference type="PROSITE" id="PS50893"/>
    </source>
</evidence>